<keyword evidence="1 3" id="KW-0378">Hydrolase</keyword>
<dbReference type="InterPro" id="IPR013094">
    <property type="entry name" value="AB_hydrolase_3"/>
</dbReference>
<reference evidence="3 4" key="1">
    <citation type="submission" date="2022-08" db="EMBL/GenBank/DDBJ databases">
        <title>Aerococcaceae sp. nov isolated from spoiled eye mask.</title>
        <authorList>
            <person name="Zhou G."/>
            <person name="Xie X.-B."/>
            <person name="Shi Q.-S."/>
            <person name="Wang Y.-S."/>
            <person name="Wen X."/>
            <person name="Peng H."/>
            <person name="Yang X.-J."/>
            <person name="Tao H.-B."/>
            <person name="Huang X.-M."/>
        </authorList>
    </citation>
    <scope>NUCLEOTIDE SEQUENCE [LARGE SCALE GENOMIC DNA]</scope>
    <source>
        <strain evidence="4">DM20194951</strain>
    </source>
</reference>
<name>A0ABY5P986_9LACT</name>
<evidence type="ECO:0000256" key="1">
    <source>
        <dbReference type="ARBA" id="ARBA00022801"/>
    </source>
</evidence>
<evidence type="ECO:0000259" key="2">
    <source>
        <dbReference type="Pfam" id="PF07859"/>
    </source>
</evidence>
<dbReference type="InterPro" id="IPR029058">
    <property type="entry name" value="AB_hydrolase_fold"/>
</dbReference>
<dbReference type="GO" id="GO:0016787">
    <property type="term" value="F:hydrolase activity"/>
    <property type="evidence" value="ECO:0007669"/>
    <property type="project" value="UniProtKB-KW"/>
</dbReference>
<proteinExistence type="predicted"/>
<dbReference type="PANTHER" id="PTHR48081:SF3">
    <property type="entry name" value="ALPHA_BETA HYDROLASE FOLD-3 DOMAIN-CONTAINING PROTEIN"/>
    <property type="match status" value="1"/>
</dbReference>
<sequence length="282" mass="31939">MTTYSQQTLNMFNLKGVDLQATLYTPNNNQIKTTILYFHGGGLIFGNRQDLPNKYHQLFSESGFSLLAVDYPLSPESSLSTIVGAVNNILEWFTHNYLATIDCKKYVIMGRSAGGYLAFSAGEYSNNLPNQPLGIISLYGYYNLLDASFSFPSQHYLQYPLVEQSIIAPMIDNKSISINQDPNRYLIYLSARQNGDWLGSMDEKREFSISKKSIKSLPPLFLAAATNDPDVPTRQSRQLANIHPNATLKLYDLNEHDFDRTHEETIGIELYNEIIVWISQLN</sequence>
<evidence type="ECO:0000313" key="4">
    <source>
        <dbReference type="Proteomes" id="UP001315967"/>
    </source>
</evidence>
<evidence type="ECO:0000313" key="3">
    <source>
        <dbReference type="EMBL" id="UUX35316.1"/>
    </source>
</evidence>
<accession>A0ABY5P986</accession>
<protein>
    <submittedName>
        <fullName evidence="3">Alpha/beta hydrolase</fullName>
    </submittedName>
</protein>
<dbReference type="InterPro" id="IPR050300">
    <property type="entry name" value="GDXG_lipolytic_enzyme"/>
</dbReference>
<dbReference type="Gene3D" id="3.40.50.1820">
    <property type="entry name" value="alpha/beta hydrolase"/>
    <property type="match status" value="1"/>
</dbReference>
<gene>
    <name evidence="3" type="ORF">NRE15_06640</name>
</gene>
<dbReference type="Proteomes" id="UP001315967">
    <property type="component" value="Chromosome"/>
</dbReference>
<dbReference type="SUPFAM" id="SSF53474">
    <property type="entry name" value="alpha/beta-Hydrolases"/>
    <property type="match status" value="1"/>
</dbReference>
<feature type="domain" description="Alpha/beta hydrolase fold-3" evidence="2">
    <location>
        <begin position="35"/>
        <end position="229"/>
    </location>
</feature>
<organism evidence="3 4">
    <name type="scientific">Fundicoccus culcitae</name>
    <dbReference type="NCBI Taxonomy" id="2969821"/>
    <lineage>
        <taxon>Bacteria</taxon>
        <taxon>Bacillati</taxon>
        <taxon>Bacillota</taxon>
        <taxon>Bacilli</taxon>
        <taxon>Lactobacillales</taxon>
        <taxon>Aerococcaceae</taxon>
        <taxon>Fundicoccus</taxon>
    </lineage>
</organism>
<dbReference type="EMBL" id="CP102453">
    <property type="protein sequence ID" value="UUX35316.1"/>
    <property type="molecule type" value="Genomic_DNA"/>
</dbReference>
<dbReference type="PANTHER" id="PTHR48081">
    <property type="entry name" value="AB HYDROLASE SUPERFAMILY PROTEIN C4A8.06C"/>
    <property type="match status" value="1"/>
</dbReference>
<dbReference type="RefSeq" id="WP_313794805.1">
    <property type="nucleotide sequence ID" value="NZ_CP102453.1"/>
</dbReference>
<dbReference type="Pfam" id="PF07859">
    <property type="entry name" value="Abhydrolase_3"/>
    <property type="match status" value="1"/>
</dbReference>
<keyword evidence="4" id="KW-1185">Reference proteome</keyword>